<evidence type="ECO:0000256" key="2">
    <source>
        <dbReference type="ARBA" id="ARBA00022737"/>
    </source>
</evidence>
<keyword evidence="10" id="KW-1185">Reference proteome</keyword>
<evidence type="ECO:0000256" key="5">
    <source>
        <dbReference type="ARBA" id="ARBA00023242"/>
    </source>
</evidence>
<gene>
    <name evidence="9" type="ORF">G2W53_038235</name>
</gene>
<dbReference type="PANTHER" id="PTHR45614">
    <property type="entry name" value="MYB PROTEIN-RELATED"/>
    <property type="match status" value="1"/>
</dbReference>
<evidence type="ECO:0000256" key="3">
    <source>
        <dbReference type="ARBA" id="ARBA00023015"/>
    </source>
</evidence>
<keyword evidence="4" id="KW-0238">DNA-binding</keyword>
<dbReference type="CDD" id="cd00167">
    <property type="entry name" value="SANT"/>
    <property type="match status" value="1"/>
</dbReference>
<dbReference type="SUPFAM" id="SSF46689">
    <property type="entry name" value="Homeodomain-like"/>
    <property type="match status" value="1"/>
</dbReference>
<protein>
    <submittedName>
        <fullName evidence="9">Transcription factor MYB98</fullName>
    </submittedName>
</protein>
<keyword evidence="3" id="KW-0805">Transcription regulation</keyword>
<dbReference type="InterPro" id="IPR050560">
    <property type="entry name" value="MYB_TF"/>
</dbReference>
<accession>A0A834W6L2</accession>
<keyword evidence="5" id="KW-0539">Nucleus</keyword>
<dbReference type="Pfam" id="PF00249">
    <property type="entry name" value="Myb_DNA-binding"/>
    <property type="match status" value="1"/>
</dbReference>
<dbReference type="GO" id="GO:0005634">
    <property type="term" value="C:nucleus"/>
    <property type="evidence" value="ECO:0007669"/>
    <property type="project" value="UniProtKB-SubCell"/>
</dbReference>
<dbReference type="EMBL" id="JAAIUW010000012">
    <property type="protein sequence ID" value="KAF7806074.1"/>
    <property type="molecule type" value="Genomic_DNA"/>
</dbReference>
<dbReference type="PANTHER" id="PTHR45614:SF285">
    <property type="entry name" value="TRANSCRIPTION FACTOR MYB98"/>
    <property type="match status" value="1"/>
</dbReference>
<dbReference type="OrthoDB" id="2143914at2759"/>
<evidence type="ECO:0000313" key="9">
    <source>
        <dbReference type="EMBL" id="KAF7806074.1"/>
    </source>
</evidence>
<dbReference type="PROSITE" id="PS50090">
    <property type="entry name" value="MYB_LIKE"/>
    <property type="match status" value="1"/>
</dbReference>
<dbReference type="InterPro" id="IPR001005">
    <property type="entry name" value="SANT/Myb"/>
</dbReference>
<dbReference type="InterPro" id="IPR017930">
    <property type="entry name" value="Myb_dom"/>
</dbReference>
<proteinExistence type="predicted"/>
<evidence type="ECO:0000259" key="8">
    <source>
        <dbReference type="PROSITE" id="PS51294"/>
    </source>
</evidence>
<feature type="region of interest" description="Disordered" evidence="6">
    <location>
        <begin position="121"/>
        <end position="177"/>
    </location>
</feature>
<dbReference type="Gene3D" id="1.10.10.60">
    <property type="entry name" value="Homeodomain-like"/>
    <property type="match status" value="1"/>
</dbReference>
<evidence type="ECO:0000256" key="4">
    <source>
        <dbReference type="ARBA" id="ARBA00023125"/>
    </source>
</evidence>
<comment type="caution">
    <text evidence="9">The sequence shown here is derived from an EMBL/GenBank/DDBJ whole genome shotgun (WGS) entry which is preliminary data.</text>
</comment>
<name>A0A834W6L2_9FABA</name>
<comment type="subcellular location">
    <subcellularLocation>
        <location evidence="1">Nucleus</location>
    </subcellularLocation>
</comment>
<evidence type="ECO:0000313" key="10">
    <source>
        <dbReference type="Proteomes" id="UP000634136"/>
    </source>
</evidence>
<dbReference type="AlphaFoldDB" id="A0A834W6L2"/>
<feature type="compositionally biased region" description="Basic and acidic residues" evidence="6">
    <location>
        <begin position="149"/>
        <end position="177"/>
    </location>
</feature>
<dbReference type="InterPro" id="IPR009057">
    <property type="entry name" value="Homeodomain-like_sf"/>
</dbReference>
<dbReference type="Proteomes" id="UP000634136">
    <property type="component" value="Unassembled WGS sequence"/>
</dbReference>
<dbReference type="SMART" id="SM00717">
    <property type="entry name" value="SANT"/>
    <property type="match status" value="1"/>
</dbReference>
<dbReference type="GO" id="GO:0000981">
    <property type="term" value="F:DNA-binding transcription factor activity, RNA polymerase II-specific"/>
    <property type="evidence" value="ECO:0007669"/>
    <property type="project" value="TreeGrafter"/>
</dbReference>
<evidence type="ECO:0000256" key="6">
    <source>
        <dbReference type="SAM" id="MobiDB-lite"/>
    </source>
</evidence>
<dbReference type="GO" id="GO:0000978">
    <property type="term" value="F:RNA polymerase II cis-regulatory region sequence-specific DNA binding"/>
    <property type="evidence" value="ECO:0007669"/>
    <property type="project" value="TreeGrafter"/>
</dbReference>
<sequence>MVDMNNQSYVAYNSHQELTKPVDFVIADEVSCISPSSVDFYKRVGFNYKKNNRASSLSTRRTNLKVRKKSNMVKGQWTIEEDRVLIQLVEQYGLRKWSHIAQMLPGRIGKQCRERWHNHLKPDIKAEGDMDRRGGQNSDRSAWRSRKQMGRDSKEIGGKNRKLNKEPLECNKKKAIL</sequence>
<evidence type="ECO:0000256" key="1">
    <source>
        <dbReference type="ARBA" id="ARBA00004123"/>
    </source>
</evidence>
<keyword evidence="2" id="KW-0677">Repeat</keyword>
<dbReference type="PROSITE" id="PS51294">
    <property type="entry name" value="HTH_MYB"/>
    <property type="match status" value="1"/>
</dbReference>
<keyword evidence="3" id="KW-0804">Transcription</keyword>
<evidence type="ECO:0000259" key="7">
    <source>
        <dbReference type="PROSITE" id="PS50090"/>
    </source>
</evidence>
<organism evidence="9 10">
    <name type="scientific">Senna tora</name>
    <dbReference type="NCBI Taxonomy" id="362788"/>
    <lineage>
        <taxon>Eukaryota</taxon>
        <taxon>Viridiplantae</taxon>
        <taxon>Streptophyta</taxon>
        <taxon>Embryophyta</taxon>
        <taxon>Tracheophyta</taxon>
        <taxon>Spermatophyta</taxon>
        <taxon>Magnoliopsida</taxon>
        <taxon>eudicotyledons</taxon>
        <taxon>Gunneridae</taxon>
        <taxon>Pentapetalae</taxon>
        <taxon>rosids</taxon>
        <taxon>fabids</taxon>
        <taxon>Fabales</taxon>
        <taxon>Fabaceae</taxon>
        <taxon>Caesalpinioideae</taxon>
        <taxon>Cassia clade</taxon>
        <taxon>Senna</taxon>
    </lineage>
</organism>
<feature type="domain" description="HTH myb-type" evidence="8">
    <location>
        <begin position="69"/>
        <end position="124"/>
    </location>
</feature>
<dbReference type="FunFam" id="1.10.10.60:FF:000010">
    <property type="entry name" value="Transcriptional activator Myb isoform A"/>
    <property type="match status" value="1"/>
</dbReference>
<reference evidence="9" key="1">
    <citation type="submission" date="2020-09" db="EMBL/GenBank/DDBJ databases">
        <title>Genome-Enabled Discovery of Anthraquinone Biosynthesis in Senna tora.</title>
        <authorList>
            <person name="Kang S.-H."/>
            <person name="Pandey R.P."/>
            <person name="Lee C.-M."/>
            <person name="Sim J.-S."/>
            <person name="Jeong J.-T."/>
            <person name="Choi B.-S."/>
            <person name="Jung M."/>
            <person name="Ginzburg D."/>
            <person name="Zhao K."/>
            <person name="Won S.Y."/>
            <person name="Oh T.-J."/>
            <person name="Yu Y."/>
            <person name="Kim N.-H."/>
            <person name="Lee O.R."/>
            <person name="Lee T.-H."/>
            <person name="Bashyal P."/>
            <person name="Kim T.-S."/>
            <person name="Lee W.-H."/>
            <person name="Kawkins C."/>
            <person name="Kim C.-K."/>
            <person name="Kim J.S."/>
            <person name="Ahn B.O."/>
            <person name="Rhee S.Y."/>
            <person name="Sohng J.K."/>
        </authorList>
    </citation>
    <scope>NUCLEOTIDE SEQUENCE</scope>
    <source>
        <tissue evidence="9">Leaf</tissue>
    </source>
</reference>
<feature type="domain" description="Myb-like" evidence="7">
    <location>
        <begin position="69"/>
        <end position="120"/>
    </location>
</feature>
<feature type="compositionally biased region" description="Basic and acidic residues" evidence="6">
    <location>
        <begin position="121"/>
        <end position="134"/>
    </location>
</feature>